<sequence>MNAKYKFTGKQIPITVDELKLHINKLLDNYDKGSGNNDFSPYKDPIIYTLSDGRQIEIPKDLQMATIKEREVLKNNKHNKKNREENSDNEDEDDNESEGKENKENNGYSGMSISIVLLILIIVGYFVYKSKYSN</sequence>
<feature type="transmembrane region" description="Helical" evidence="2">
    <location>
        <begin position="108"/>
        <end position="128"/>
    </location>
</feature>
<evidence type="ECO:0000313" key="3">
    <source>
        <dbReference type="EMBL" id="AYV78331.1"/>
    </source>
</evidence>
<feature type="compositionally biased region" description="Acidic residues" evidence="1">
    <location>
        <begin position="87"/>
        <end position="96"/>
    </location>
</feature>
<protein>
    <submittedName>
        <fullName evidence="3">Uncharacterized protein</fullName>
    </submittedName>
</protein>
<name>A0A3G4ZWG7_9VIRU</name>
<keyword evidence="2" id="KW-0472">Membrane</keyword>
<evidence type="ECO:0000256" key="2">
    <source>
        <dbReference type="SAM" id="Phobius"/>
    </source>
</evidence>
<organism evidence="3">
    <name type="scientific">Edafosvirus sp</name>
    <dbReference type="NCBI Taxonomy" id="2487765"/>
    <lineage>
        <taxon>Viruses</taxon>
        <taxon>Varidnaviria</taxon>
        <taxon>Bamfordvirae</taxon>
        <taxon>Nucleocytoviricota</taxon>
        <taxon>Megaviricetes</taxon>
        <taxon>Imitervirales</taxon>
        <taxon>Mimiviridae</taxon>
        <taxon>Klosneuvirinae</taxon>
    </lineage>
</organism>
<evidence type="ECO:0000256" key="1">
    <source>
        <dbReference type="SAM" id="MobiDB-lite"/>
    </source>
</evidence>
<accession>A0A3G4ZWG7</accession>
<gene>
    <name evidence="3" type="ORF">Edafosvirus10_6</name>
</gene>
<dbReference type="EMBL" id="MK072075">
    <property type="protein sequence ID" value="AYV78331.1"/>
    <property type="molecule type" value="Genomic_DNA"/>
</dbReference>
<feature type="region of interest" description="Disordered" evidence="1">
    <location>
        <begin position="69"/>
        <end position="107"/>
    </location>
</feature>
<reference evidence="3" key="1">
    <citation type="submission" date="2018-10" db="EMBL/GenBank/DDBJ databases">
        <title>Hidden diversity of soil giant viruses.</title>
        <authorList>
            <person name="Schulz F."/>
            <person name="Alteio L."/>
            <person name="Goudeau D."/>
            <person name="Ryan E.M."/>
            <person name="Malmstrom R.R."/>
            <person name="Blanchard J."/>
            <person name="Woyke T."/>
        </authorList>
    </citation>
    <scope>NUCLEOTIDE SEQUENCE</scope>
    <source>
        <strain evidence="3">EDV1</strain>
    </source>
</reference>
<keyword evidence="2" id="KW-0812">Transmembrane</keyword>
<keyword evidence="2" id="KW-1133">Transmembrane helix</keyword>
<proteinExistence type="predicted"/>